<evidence type="ECO:0000259" key="4">
    <source>
        <dbReference type="Pfam" id="PF01212"/>
    </source>
</evidence>
<protein>
    <submittedName>
        <fullName evidence="5">Low specificity L-threonine aldolase</fullName>
    </submittedName>
</protein>
<dbReference type="InterPro" id="IPR001597">
    <property type="entry name" value="ArAA_b-elim_lyase/Thr_aldolase"/>
</dbReference>
<dbReference type="Gene3D" id="3.90.1150.10">
    <property type="entry name" value="Aspartate Aminotransferase, domain 1"/>
    <property type="match status" value="1"/>
</dbReference>
<dbReference type="PANTHER" id="PTHR48097">
    <property type="entry name" value="L-THREONINE ALDOLASE-RELATED"/>
    <property type="match status" value="1"/>
</dbReference>
<evidence type="ECO:0000256" key="3">
    <source>
        <dbReference type="ARBA" id="ARBA00022898"/>
    </source>
</evidence>
<comment type="caution">
    <text evidence="5">The sequence shown here is derived from an EMBL/GenBank/DDBJ whole genome shotgun (WGS) entry which is preliminary data.</text>
</comment>
<dbReference type="GO" id="GO:0016829">
    <property type="term" value="F:lyase activity"/>
    <property type="evidence" value="ECO:0007669"/>
    <property type="project" value="InterPro"/>
</dbReference>
<proteinExistence type="inferred from homology"/>
<dbReference type="SUPFAM" id="SSF53383">
    <property type="entry name" value="PLP-dependent transferases"/>
    <property type="match status" value="1"/>
</dbReference>
<dbReference type="AlphaFoldDB" id="A0A2T3FKF1"/>
<dbReference type="InterPro" id="IPR015421">
    <property type="entry name" value="PyrdxlP-dep_Trfase_major"/>
</dbReference>
<accession>A0A2T3FKF1</accession>
<evidence type="ECO:0000313" key="6">
    <source>
        <dbReference type="Proteomes" id="UP000241048"/>
    </source>
</evidence>
<sequence>MLSFASDYTEGACEEILQKLAETNRESLPGYGMDRYCQSAARKIQEATGCPEAEVYFLVGGTQTNAAVISSMLAPYEGVVAAQTGHVSIHEAGAIEYTGHKVLQLPEKDGKIDPADLQEYLQNFEADANHDHMVFPGMVYLSHPTEYGTLYSRKELQAISEICRSYEIPLYLDGARLGYGLAGEKNDLSLSEIAHLCDVFYIGGTKVGAFCGEAVVFGEKKNVPAHFITRIKQQGALLAKGRLLGIQFDVLFTDGLYERLGRHAVEMAAALKKGLKQRGYTFFRESPTNQQFVILENDRMEQIEKEVSVSFWERYDEDHTVVRFATSWATREADLEHLWEILDRIEAEREK</sequence>
<dbReference type="InterPro" id="IPR015422">
    <property type="entry name" value="PyrdxlP-dep_Trfase_small"/>
</dbReference>
<evidence type="ECO:0000256" key="2">
    <source>
        <dbReference type="ARBA" id="ARBA00006966"/>
    </source>
</evidence>
<evidence type="ECO:0000256" key="1">
    <source>
        <dbReference type="ARBA" id="ARBA00001933"/>
    </source>
</evidence>
<organism evidence="5 6">
    <name type="scientific">Clostridium fessum</name>
    <dbReference type="NCBI Taxonomy" id="2126740"/>
    <lineage>
        <taxon>Bacteria</taxon>
        <taxon>Bacillati</taxon>
        <taxon>Bacillota</taxon>
        <taxon>Clostridia</taxon>
        <taxon>Eubacteriales</taxon>
        <taxon>Clostridiaceae</taxon>
        <taxon>Clostridium</taxon>
    </lineage>
</organism>
<dbReference type="PANTHER" id="PTHR48097:SF5">
    <property type="entry name" value="LOW SPECIFICITY L-THREONINE ALDOLASE"/>
    <property type="match status" value="1"/>
</dbReference>
<comment type="cofactor">
    <cofactor evidence="1">
        <name>pyridoxal 5'-phosphate</name>
        <dbReference type="ChEBI" id="CHEBI:597326"/>
    </cofactor>
</comment>
<dbReference type="RefSeq" id="WP_107001842.1">
    <property type="nucleotide sequence ID" value="NZ_JAQDBF010000011.1"/>
</dbReference>
<evidence type="ECO:0000313" key="5">
    <source>
        <dbReference type="EMBL" id="PST35734.1"/>
    </source>
</evidence>
<dbReference type="Gene3D" id="3.40.640.10">
    <property type="entry name" value="Type I PLP-dependent aspartate aminotransferase-like (Major domain)"/>
    <property type="match status" value="1"/>
</dbReference>
<gene>
    <name evidence="5" type="ORF">C7U56_14675</name>
</gene>
<comment type="similarity">
    <text evidence="2">Belongs to the threonine aldolase family.</text>
</comment>
<dbReference type="EMBL" id="PYLO01000007">
    <property type="protein sequence ID" value="PST35734.1"/>
    <property type="molecule type" value="Genomic_DNA"/>
</dbReference>
<dbReference type="Proteomes" id="UP000241048">
    <property type="component" value="Unassembled WGS sequence"/>
</dbReference>
<dbReference type="GO" id="GO:0006520">
    <property type="term" value="P:amino acid metabolic process"/>
    <property type="evidence" value="ECO:0007669"/>
    <property type="project" value="InterPro"/>
</dbReference>
<keyword evidence="3" id="KW-0663">Pyridoxal phosphate</keyword>
<feature type="domain" description="Aromatic amino acid beta-eliminating lyase/threonine aldolase" evidence="4">
    <location>
        <begin position="4"/>
        <end position="296"/>
    </location>
</feature>
<keyword evidence="6" id="KW-1185">Reference proteome</keyword>
<dbReference type="InterPro" id="IPR015424">
    <property type="entry name" value="PyrdxlP-dep_Trfase"/>
</dbReference>
<reference evidence="5 6" key="1">
    <citation type="submission" date="2018-03" db="EMBL/GenBank/DDBJ databases">
        <title>Lachnoclostridium SNUG30386 gen.nov., sp.nov., isolated from human faeces.</title>
        <authorList>
            <person name="Seo B."/>
            <person name="Jeon K."/>
            <person name="Ko G."/>
        </authorList>
    </citation>
    <scope>NUCLEOTIDE SEQUENCE [LARGE SCALE GENOMIC DNA]</scope>
    <source>
        <strain evidence="5 6">SNUG30386</strain>
    </source>
</reference>
<name>A0A2T3FKF1_9CLOT</name>
<dbReference type="Pfam" id="PF01212">
    <property type="entry name" value="Beta_elim_lyase"/>
    <property type="match status" value="1"/>
</dbReference>